<feature type="chain" id="PRO_5014345016" description="ShKT domain-containing protein" evidence="1">
    <location>
        <begin position="20"/>
        <end position="431"/>
    </location>
</feature>
<keyword evidence="4" id="KW-1185">Reference proteome</keyword>
<dbReference type="InterPro" id="IPR053135">
    <property type="entry name" value="AKR2_Oxidoreductase"/>
</dbReference>
<dbReference type="OrthoDB" id="48988at2759"/>
<sequence>MPAPLLLVLALSGAWGVASLADAGEREEAFIGYSERALECKDRLADCRGKSKHDGCLKDPYNLRTFCPISCNVQRCLSSGTLKVRHKGFASPLDTATYAQRWVQSSGASEASKHFKQREFAGKPLKLSSLGVGTYLGEPDSRTDEAVAAALIYSVANGFNVIDTASSYRWGHAESSVGAALDALLAGVSVGDFAQDGETSTDLTRSMLFISTKAGFVDEALVRQLTKAFTELETLRAAGSIRHYGLATWDCFRLPPGNPGHLDLQDVVAIAAEAAAAVSSGGAASGGQRSGFAAIQLPVSAEMSEAWREPWQALRNGTATLMAAAEALGVAVFTSGPLGEGGLLGRLTSRLDDVVQLRAQATTAQKLLQLARSTPGGAMASALVGHKTREFVVANCELAKADPLQEVDFRRAMATVSNILAGPQGGGVAAT</sequence>
<protein>
    <recommendedName>
        <fullName evidence="2">ShKT domain-containing protein</fullName>
    </recommendedName>
</protein>
<dbReference type="Pfam" id="PF00248">
    <property type="entry name" value="Aldo_ket_red"/>
    <property type="match status" value="1"/>
</dbReference>
<dbReference type="InterPro" id="IPR003582">
    <property type="entry name" value="ShKT_dom"/>
</dbReference>
<dbReference type="PANTHER" id="PTHR43312">
    <property type="entry name" value="D-THREO-ALDOSE 1-DEHYDROGENASE"/>
    <property type="match status" value="1"/>
</dbReference>
<dbReference type="EMBL" id="PGGS01000072">
    <property type="protein sequence ID" value="PNH09966.1"/>
    <property type="molecule type" value="Genomic_DNA"/>
</dbReference>
<accession>A0A2J8ABS9</accession>
<proteinExistence type="predicted"/>
<organism evidence="3 4">
    <name type="scientific">Tetrabaena socialis</name>
    <dbReference type="NCBI Taxonomy" id="47790"/>
    <lineage>
        <taxon>Eukaryota</taxon>
        <taxon>Viridiplantae</taxon>
        <taxon>Chlorophyta</taxon>
        <taxon>core chlorophytes</taxon>
        <taxon>Chlorophyceae</taxon>
        <taxon>CS clade</taxon>
        <taxon>Chlamydomonadales</taxon>
        <taxon>Tetrabaenaceae</taxon>
        <taxon>Tetrabaena</taxon>
    </lineage>
</organism>
<name>A0A2J8ABS9_9CHLO</name>
<evidence type="ECO:0000313" key="3">
    <source>
        <dbReference type="EMBL" id="PNH09966.1"/>
    </source>
</evidence>
<dbReference type="InterPro" id="IPR036812">
    <property type="entry name" value="NAD(P)_OxRdtase_dom_sf"/>
</dbReference>
<dbReference type="PANTHER" id="PTHR43312:SF1">
    <property type="entry name" value="NADP-DEPENDENT OXIDOREDUCTASE DOMAIN-CONTAINING PROTEIN"/>
    <property type="match status" value="1"/>
</dbReference>
<evidence type="ECO:0000259" key="2">
    <source>
        <dbReference type="PROSITE" id="PS51670"/>
    </source>
</evidence>
<evidence type="ECO:0000313" key="4">
    <source>
        <dbReference type="Proteomes" id="UP000236333"/>
    </source>
</evidence>
<reference evidence="3 4" key="1">
    <citation type="journal article" date="2017" name="Mol. Biol. Evol.">
        <title>The 4-celled Tetrabaena socialis nuclear genome reveals the essential components for genetic control of cell number at the origin of multicellularity in the volvocine lineage.</title>
        <authorList>
            <person name="Featherston J."/>
            <person name="Arakaki Y."/>
            <person name="Hanschen E.R."/>
            <person name="Ferris P.J."/>
            <person name="Michod R.E."/>
            <person name="Olson B.J.S.C."/>
            <person name="Nozaki H."/>
            <person name="Durand P.M."/>
        </authorList>
    </citation>
    <scope>NUCLEOTIDE SEQUENCE [LARGE SCALE GENOMIC DNA]</scope>
    <source>
        <strain evidence="3 4">NIES-571</strain>
    </source>
</reference>
<comment type="caution">
    <text evidence="3">The sequence shown here is derived from an EMBL/GenBank/DDBJ whole genome shotgun (WGS) entry which is preliminary data.</text>
</comment>
<evidence type="ECO:0000256" key="1">
    <source>
        <dbReference type="SAM" id="SignalP"/>
    </source>
</evidence>
<dbReference type="PROSITE" id="PS51670">
    <property type="entry name" value="SHKT"/>
    <property type="match status" value="1"/>
</dbReference>
<feature type="domain" description="ShKT" evidence="2">
    <location>
        <begin position="40"/>
        <end position="76"/>
    </location>
</feature>
<dbReference type="Proteomes" id="UP000236333">
    <property type="component" value="Unassembled WGS sequence"/>
</dbReference>
<dbReference type="InterPro" id="IPR023210">
    <property type="entry name" value="NADP_OxRdtase_dom"/>
</dbReference>
<dbReference type="SUPFAM" id="SSF51430">
    <property type="entry name" value="NAD(P)-linked oxidoreductase"/>
    <property type="match status" value="1"/>
</dbReference>
<dbReference type="AlphaFoldDB" id="A0A2J8ABS9"/>
<gene>
    <name evidence="3" type="ORF">TSOC_003376</name>
</gene>
<dbReference type="Gene3D" id="3.20.20.100">
    <property type="entry name" value="NADP-dependent oxidoreductase domain"/>
    <property type="match status" value="2"/>
</dbReference>
<keyword evidence="1" id="KW-0732">Signal</keyword>
<feature type="signal peptide" evidence="1">
    <location>
        <begin position="1"/>
        <end position="19"/>
    </location>
</feature>
<dbReference type="CDD" id="cd19099">
    <property type="entry name" value="AKR_unchar"/>
    <property type="match status" value="1"/>
</dbReference>